<dbReference type="Pfam" id="PF07729">
    <property type="entry name" value="FCD"/>
    <property type="match status" value="1"/>
</dbReference>
<dbReference type="CDD" id="cd07377">
    <property type="entry name" value="WHTH_GntR"/>
    <property type="match status" value="1"/>
</dbReference>
<dbReference type="Gene3D" id="1.20.120.530">
    <property type="entry name" value="GntR ligand-binding domain-like"/>
    <property type="match status" value="1"/>
</dbReference>
<dbReference type="Gene3D" id="1.10.10.10">
    <property type="entry name" value="Winged helix-like DNA-binding domain superfamily/Winged helix DNA-binding domain"/>
    <property type="match status" value="1"/>
</dbReference>
<dbReference type="PANTHER" id="PTHR43537">
    <property type="entry name" value="TRANSCRIPTIONAL REGULATOR, GNTR FAMILY"/>
    <property type="match status" value="1"/>
</dbReference>
<dbReference type="OrthoDB" id="8066003at2"/>
<reference evidence="5 6" key="1">
    <citation type="submission" date="2018-10" db="EMBL/GenBank/DDBJ databases">
        <title>Genomic Encyclopedia of Type Strains, Phase IV (KMG-IV): sequencing the most valuable type-strain genomes for metagenomic binning, comparative biology and taxonomic classification.</title>
        <authorList>
            <person name="Goeker M."/>
        </authorList>
    </citation>
    <scope>NUCLEOTIDE SEQUENCE [LARGE SCALE GENOMIC DNA]</scope>
    <source>
        <strain evidence="5 6">DSM 23229</strain>
    </source>
</reference>
<evidence type="ECO:0000313" key="6">
    <source>
        <dbReference type="Proteomes" id="UP000281975"/>
    </source>
</evidence>
<keyword evidence="2" id="KW-0238">DNA-binding</keyword>
<dbReference type="AlphaFoldDB" id="A0A420WWC4"/>
<evidence type="ECO:0000256" key="3">
    <source>
        <dbReference type="ARBA" id="ARBA00023163"/>
    </source>
</evidence>
<gene>
    <name evidence="5" type="ORF">C7446_1939</name>
</gene>
<proteinExistence type="predicted"/>
<dbReference type="Proteomes" id="UP000281975">
    <property type="component" value="Unassembled WGS sequence"/>
</dbReference>
<dbReference type="SMART" id="SM00345">
    <property type="entry name" value="HTH_GNTR"/>
    <property type="match status" value="1"/>
</dbReference>
<dbReference type="InterPro" id="IPR000524">
    <property type="entry name" value="Tscrpt_reg_HTH_GntR"/>
</dbReference>
<dbReference type="InterPro" id="IPR036390">
    <property type="entry name" value="WH_DNA-bd_sf"/>
</dbReference>
<evidence type="ECO:0000313" key="5">
    <source>
        <dbReference type="EMBL" id="RKR03414.1"/>
    </source>
</evidence>
<accession>A0A420WWC4</accession>
<dbReference type="SUPFAM" id="SSF46785">
    <property type="entry name" value="Winged helix' DNA-binding domain"/>
    <property type="match status" value="1"/>
</dbReference>
<dbReference type="PANTHER" id="PTHR43537:SF51">
    <property type="entry name" value="HTH-TYPE TRANSCRIPTIONAL REGULATOR LGOR-RELATED"/>
    <property type="match status" value="1"/>
</dbReference>
<comment type="caution">
    <text evidence="5">The sequence shown here is derived from an EMBL/GenBank/DDBJ whole genome shotgun (WGS) entry which is preliminary data.</text>
</comment>
<keyword evidence="1" id="KW-0805">Transcription regulation</keyword>
<feature type="domain" description="HTH gntR-type" evidence="4">
    <location>
        <begin position="1"/>
        <end position="68"/>
    </location>
</feature>
<evidence type="ECO:0000259" key="4">
    <source>
        <dbReference type="PROSITE" id="PS50949"/>
    </source>
</evidence>
<dbReference type="RefSeq" id="WP_121172889.1">
    <property type="nucleotide sequence ID" value="NZ_RBIN01000005.1"/>
</dbReference>
<dbReference type="InterPro" id="IPR008920">
    <property type="entry name" value="TF_FadR/GntR_C"/>
</dbReference>
<dbReference type="Pfam" id="PF00392">
    <property type="entry name" value="GntR"/>
    <property type="match status" value="1"/>
</dbReference>
<sequence>MQQTQRALLTLREMILEGVLVSGERLWEPALARRIGVSRTPLREALVRLEHEGFIVAPEGSGYRVRVFDHDYFRDAIELRGTLEGMAARRAAERDHDEASLGAMDELVEGIAIIVDQPRLSHADFEQYMTLNAEFHQRLVALAECTLLAEELDRIAARPFASPSAFVMAQAILPRSRDILFIANDQHRCLCDAIRSGDGSRAEQLAREHAHIARRNLAVALQDHAFLDRISGAPMLRAALD</sequence>
<protein>
    <submittedName>
        <fullName evidence="5">GntR family transcriptional regulator</fullName>
    </submittedName>
</protein>
<organism evidence="5 6">
    <name type="scientific">Kushneria sinocarnis</name>
    <dbReference type="NCBI Taxonomy" id="595502"/>
    <lineage>
        <taxon>Bacteria</taxon>
        <taxon>Pseudomonadati</taxon>
        <taxon>Pseudomonadota</taxon>
        <taxon>Gammaproteobacteria</taxon>
        <taxon>Oceanospirillales</taxon>
        <taxon>Halomonadaceae</taxon>
        <taxon>Kushneria</taxon>
    </lineage>
</organism>
<dbReference type="InterPro" id="IPR011711">
    <property type="entry name" value="GntR_C"/>
</dbReference>
<dbReference type="GO" id="GO:0003677">
    <property type="term" value="F:DNA binding"/>
    <property type="evidence" value="ECO:0007669"/>
    <property type="project" value="UniProtKB-KW"/>
</dbReference>
<name>A0A420WWC4_9GAMM</name>
<dbReference type="SUPFAM" id="SSF48008">
    <property type="entry name" value="GntR ligand-binding domain-like"/>
    <property type="match status" value="1"/>
</dbReference>
<dbReference type="GO" id="GO:0003700">
    <property type="term" value="F:DNA-binding transcription factor activity"/>
    <property type="evidence" value="ECO:0007669"/>
    <property type="project" value="InterPro"/>
</dbReference>
<keyword evidence="3" id="KW-0804">Transcription</keyword>
<evidence type="ECO:0000256" key="2">
    <source>
        <dbReference type="ARBA" id="ARBA00023125"/>
    </source>
</evidence>
<dbReference type="PROSITE" id="PS50949">
    <property type="entry name" value="HTH_GNTR"/>
    <property type="match status" value="1"/>
</dbReference>
<dbReference type="EMBL" id="RBIN01000005">
    <property type="protein sequence ID" value="RKR03414.1"/>
    <property type="molecule type" value="Genomic_DNA"/>
</dbReference>
<dbReference type="SMART" id="SM00895">
    <property type="entry name" value="FCD"/>
    <property type="match status" value="1"/>
</dbReference>
<keyword evidence="6" id="KW-1185">Reference proteome</keyword>
<dbReference type="InterPro" id="IPR036388">
    <property type="entry name" value="WH-like_DNA-bd_sf"/>
</dbReference>
<evidence type="ECO:0000256" key="1">
    <source>
        <dbReference type="ARBA" id="ARBA00023015"/>
    </source>
</evidence>